<proteinExistence type="predicted"/>
<gene>
    <name evidence="1" type="ORF">ElP_41510</name>
</gene>
<protein>
    <recommendedName>
        <fullName evidence="3">DUF2891 domain-containing protein</fullName>
    </recommendedName>
</protein>
<dbReference type="EMBL" id="CP036426">
    <property type="protein sequence ID" value="QDV36232.1"/>
    <property type="molecule type" value="Genomic_DNA"/>
</dbReference>
<evidence type="ECO:0008006" key="3">
    <source>
        <dbReference type="Google" id="ProtNLM"/>
    </source>
</evidence>
<name>A0A518H5W3_9BACT</name>
<evidence type="ECO:0000313" key="2">
    <source>
        <dbReference type="Proteomes" id="UP000317835"/>
    </source>
</evidence>
<reference evidence="1 2" key="1">
    <citation type="submission" date="2019-02" db="EMBL/GenBank/DDBJ databases">
        <title>Deep-cultivation of Planctomycetes and their phenomic and genomic characterization uncovers novel biology.</title>
        <authorList>
            <person name="Wiegand S."/>
            <person name="Jogler M."/>
            <person name="Boedeker C."/>
            <person name="Pinto D."/>
            <person name="Vollmers J."/>
            <person name="Rivas-Marin E."/>
            <person name="Kohn T."/>
            <person name="Peeters S.H."/>
            <person name="Heuer A."/>
            <person name="Rast P."/>
            <person name="Oberbeckmann S."/>
            <person name="Bunk B."/>
            <person name="Jeske O."/>
            <person name="Meyerdierks A."/>
            <person name="Storesund J.E."/>
            <person name="Kallscheuer N."/>
            <person name="Luecker S."/>
            <person name="Lage O.M."/>
            <person name="Pohl T."/>
            <person name="Merkel B.J."/>
            <person name="Hornburger P."/>
            <person name="Mueller R.-W."/>
            <person name="Bruemmer F."/>
            <person name="Labrenz M."/>
            <person name="Spormann A.M."/>
            <person name="Op den Camp H."/>
            <person name="Overmann J."/>
            <person name="Amann R."/>
            <person name="Jetten M.S.M."/>
            <person name="Mascher T."/>
            <person name="Medema M.H."/>
            <person name="Devos D.P."/>
            <person name="Kaster A.-K."/>
            <person name="Ovreas L."/>
            <person name="Rohde M."/>
            <person name="Galperin M.Y."/>
            <person name="Jogler C."/>
        </authorList>
    </citation>
    <scope>NUCLEOTIDE SEQUENCE [LARGE SCALE GENOMIC DNA]</scope>
    <source>
        <strain evidence="1 2">ElP</strain>
    </source>
</reference>
<dbReference type="InterPro" id="IPR021365">
    <property type="entry name" value="DUF2891"/>
</dbReference>
<evidence type="ECO:0000313" key="1">
    <source>
        <dbReference type="EMBL" id="QDV36232.1"/>
    </source>
</evidence>
<dbReference type="Pfam" id="PF11199">
    <property type="entry name" value="DUF2891"/>
    <property type="match status" value="1"/>
</dbReference>
<accession>A0A518H5W3</accession>
<dbReference type="Proteomes" id="UP000317835">
    <property type="component" value="Chromosome"/>
</dbReference>
<dbReference type="KEGG" id="tpla:ElP_41510"/>
<keyword evidence="2" id="KW-1185">Reference proteome</keyword>
<sequence length="153" mass="16228">MAALVAERTRASFGADAPAGWEPSSGADFFSPVLMEADLMRRVLPPEEFWAWFDRLLPGAAAGRPASLFAPAEVTDRTDPQLVHPDGLNLSRAWCMRSIAADLPDGDPAREGLAASAALHAEAALGHVVGGDYAGEHWLASFTVYLLTTPGLD</sequence>
<organism evidence="1 2">
    <name type="scientific">Tautonia plasticadhaerens</name>
    <dbReference type="NCBI Taxonomy" id="2527974"/>
    <lineage>
        <taxon>Bacteria</taxon>
        <taxon>Pseudomonadati</taxon>
        <taxon>Planctomycetota</taxon>
        <taxon>Planctomycetia</taxon>
        <taxon>Isosphaerales</taxon>
        <taxon>Isosphaeraceae</taxon>
        <taxon>Tautonia</taxon>
    </lineage>
</organism>
<dbReference type="AlphaFoldDB" id="A0A518H5W3"/>